<feature type="transmembrane region" description="Helical" evidence="1">
    <location>
        <begin position="240"/>
        <end position="273"/>
    </location>
</feature>
<dbReference type="AlphaFoldDB" id="A0A8S1HAB3"/>
<reference evidence="2" key="1">
    <citation type="submission" date="2020-10" db="EMBL/GenBank/DDBJ databases">
        <authorList>
            <person name="Kikuchi T."/>
        </authorList>
    </citation>
    <scope>NUCLEOTIDE SEQUENCE</scope>
    <source>
        <strain evidence="2">NKZ352</strain>
    </source>
</reference>
<dbReference type="OrthoDB" id="5816421at2759"/>
<protein>
    <submittedName>
        <fullName evidence="2">Uncharacterized protein</fullName>
    </submittedName>
</protein>
<accession>A0A8S1HAB3</accession>
<feature type="transmembrane region" description="Helical" evidence="1">
    <location>
        <begin position="343"/>
        <end position="365"/>
    </location>
</feature>
<keyword evidence="1" id="KW-0812">Transmembrane</keyword>
<comment type="caution">
    <text evidence="2">The sequence shown here is derived from an EMBL/GenBank/DDBJ whole genome shotgun (WGS) entry which is preliminary data.</text>
</comment>
<organism evidence="2 3">
    <name type="scientific">Caenorhabditis auriculariae</name>
    <dbReference type="NCBI Taxonomy" id="2777116"/>
    <lineage>
        <taxon>Eukaryota</taxon>
        <taxon>Metazoa</taxon>
        <taxon>Ecdysozoa</taxon>
        <taxon>Nematoda</taxon>
        <taxon>Chromadorea</taxon>
        <taxon>Rhabditida</taxon>
        <taxon>Rhabditina</taxon>
        <taxon>Rhabditomorpha</taxon>
        <taxon>Rhabditoidea</taxon>
        <taxon>Rhabditidae</taxon>
        <taxon>Peloderinae</taxon>
        <taxon>Caenorhabditis</taxon>
    </lineage>
</organism>
<feature type="transmembrane region" description="Helical" evidence="1">
    <location>
        <begin position="169"/>
        <end position="195"/>
    </location>
</feature>
<gene>
    <name evidence="2" type="ORF">CAUJ_LOCUS9485</name>
</gene>
<proteinExistence type="predicted"/>
<keyword evidence="3" id="KW-1185">Reference proteome</keyword>
<evidence type="ECO:0000256" key="1">
    <source>
        <dbReference type="SAM" id="Phobius"/>
    </source>
</evidence>
<feature type="transmembrane region" description="Helical" evidence="1">
    <location>
        <begin position="92"/>
        <end position="110"/>
    </location>
</feature>
<sequence length="383" mass="43198">MAEDQLLNFSGDTPDDVIVLGETDPELLQLNDTLATTISTILNTTVLPTSSFEPLLPYTPNPFRIGFLAVKCLLIVLLCAISCTIRRDFLKFFAICILIPLFLEAAFDVFTEIQAGTGIFGVQKLEWAYHMVEQPVNSTISDYPKHAIDIYGAILQQYSTYQLYTGDPLFALASFIIADFVFWSLLFSTVVAFYYAHKSIVRPERIVFEPFILSFLKAQLIPVLFTAVDTLLALHQVPGWVYSGAMVVVRLGACLVAVAIATQLFASLFLFCRSVDELSVTSPYEQIRNAKMRLFLLLLFTVVVHLLSAPYIAWAGISLVRDVMWLLSFDTTSLPLRIAAEAFPLHLTLFLIRPLVFLVASLFFLNPFRRRFVRLFCPCCRRK</sequence>
<dbReference type="EMBL" id="CAJGYM010000036">
    <property type="protein sequence ID" value="CAD6193566.1"/>
    <property type="molecule type" value="Genomic_DNA"/>
</dbReference>
<evidence type="ECO:0000313" key="2">
    <source>
        <dbReference type="EMBL" id="CAD6193566.1"/>
    </source>
</evidence>
<feature type="transmembrane region" description="Helical" evidence="1">
    <location>
        <begin position="294"/>
        <end position="317"/>
    </location>
</feature>
<feature type="transmembrane region" description="Helical" evidence="1">
    <location>
        <begin position="207"/>
        <end position="228"/>
    </location>
</feature>
<dbReference type="Proteomes" id="UP000835052">
    <property type="component" value="Unassembled WGS sequence"/>
</dbReference>
<keyword evidence="1" id="KW-0472">Membrane</keyword>
<name>A0A8S1HAB3_9PELO</name>
<evidence type="ECO:0000313" key="3">
    <source>
        <dbReference type="Proteomes" id="UP000835052"/>
    </source>
</evidence>
<feature type="transmembrane region" description="Helical" evidence="1">
    <location>
        <begin position="65"/>
        <end position="85"/>
    </location>
</feature>
<keyword evidence="1" id="KW-1133">Transmembrane helix</keyword>